<proteinExistence type="predicted"/>
<accession>A0A914Z2C0</accession>
<organism evidence="1 2">
    <name type="scientific">Panagrolaimus superbus</name>
    <dbReference type="NCBI Taxonomy" id="310955"/>
    <lineage>
        <taxon>Eukaryota</taxon>
        <taxon>Metazoa</taxon>
        <taxon>Ecdysozoa</taxon>
        <taxon>Nematoda</taxon>
        <taxon>Chromadorea</taxon>
        <taxon>Rhabditida</taxon>
        <taxon>Tylenchina</taxon>
        <taxon>Panagrolaimomorpha</taxon>
        <taxon>Panagrolaimoidea</taxon>
        <taxon>Panagrolaimidae</taxon>
        <taxon>Panagrolaimus</taxon>
    </lineage>
</organism>
<name>A0A914Z2C0_9BILA</name>
<dbReference type="WBParaSite" id="PSU_v2.g6859.t1">
    <property type="protein sequence ID" value="PSU_v2.g6859.t1"/>
    <property type="gene ID" value="PSU_v2.g6859"/>
</dbReference>
<evidence type="ECO:0000313" key="2">
    <source>
        <dbReference type="WBParaSite" id="PSU_v2.g6859.t1"/>
    </source>
</evidence>
<keyword evidence="1" id="KW-1185">Reference proteome</keyword>
<reference evidence="2" key="1">
    <citation type="submission" date="2022-11" db="UniProtKB">
        <authorList>
            <consortium name="WormBaseParasite"/>
        </authorList>
    </citation>
    <scope>IDENTIFICATION</scope>
</reference>
<dbReference type="Proteomes" id="UP000887577">
    <property type="component" value="Unplaced"/>
</dbReference>
<sequence length="273" mass="28986">MVADQCRVGEAIGKERLCPQGARPATDTAGGPALPELKATIDKQIPSRNALGDGIPHGLRDLRHLGQRVVDLGEILVDLGERRALCFTPLSVRLNGIEVDDLSCHYWLLERGESVAADRSSSTFIPSTGGSHSFPTGPADVGMHSEFGIGGVVACQENRAAYQEACTAHVRHERLARCHDYIGQGSRAPCSASGVVVPPEARRSDVATFPPCVELQLWRAAHRAFELCDNAAGATVEGHCVPVHGGAAPAVGHFCNREGLLVVALAQRKLVGR</sequence>
<evidence type="ECO:0000313" key="1">
    <source>
        <dbReference type="Proteomes" id="UP000887577"/>
    </source>
</evidence>
<dbReference type="AlphaFoldDB" id="A0A914Z2C0"/>
<protein>
    <submittedName>
        <fullName evidence="2">Uncharacterized protein</fullName>
    </submittedName>
</protein>